<dbReference type="Proteomes" id="UP001163321">
    <property type="component" value="Chromosome 3"/>
</dbReference>
<comment type="caution">
    <text evidence="1">The sequence shown here is derived from an EMBL/GenBank/DDBJ whole genome shotgun (WGS) entry which is preliminary data.</text>
</comment>
<evidence type="ECO:0000313" key="2">
    <source>
        <dbReference type="Proteomes" id="UP001163321"/>
    </source>
</evidence>
<organism evidence="1 2">
    <name type="scientific">Peronosclerospora sorghi</name>
    <dbReference type="NCBI Taxonomy" id="230839"/>
    <lineage>
        <taxon>Eukaryota</taxon>
        <taxon>Sar</taxon>
        <taxon>Stramenopiles</taxon>
        <taxon>Oomycota</taxon>
        <taxon>Peronosporomycetes</taxon>
        <taxon>Peronosporales</taxon>
        <taxon>Peronosporaceae</taxon>
        <taxon>Peronosclerospora</taxon>
    </lineage>
</organism>
<dbReference type="EMBL" id="CM047582">
    <property type="protein sequence ID" value="KAI9914769.1"/>
    <property type="molecule type" value="Genomic_DNA"/>
</dbReference>
<sequence>MGLPRHLAVTVEPSLMLLKSNSAVTSAKTPADALMLPTNRTTAKRAAVAISKRLLSRKASESRREDHELSETKHVPLWITISYFAFPEGSKSQRRTKYETQPLLGGTVHSWFG</sequence>
<keyword evidence="2" id="KW-1185">Reference proteome</keyword>
<protein>
    <submittedName>
        <fullName evidence="1">Uncharacterized protein</fullName>
    </submittedName>
</protein>
<accession>A0ACC0W7M2</accession>
<name>A0ACC0W7M2_9STRA</name>
<evidence type="ECO:0000313" key="1">
    <source>
        <dbReference type="EMBL" id="KAI9914769.1"/>
    </source>
</evidence>
<proteinExistence type="predicted"/>
<reference evidence="1 2" key="1">
    <citation type="journal article" date="2022" name="bioRxiv">
        <title>The genome of the oomycete Peronosclerospora sorghi, a cosmopolitan pathogen of maize and sorghum, is inflated with dispersed pseudogenes.</title>
        <authorList>
            <person name="Fletcher K."/>
            <person name="Martin F."/>
            <person name="Isakeit T."/>
            <person name="Cavanaugh K."/>
            <person name="Magill C."/>
            <person name="Michelmore R."/>
        </authorList>
    </citation>
    <scope>NUCLEOTIDE SEQUENCE [LARGE SCALE GENOMIC DNA]</scope>
    <source>
        <strain evidence="1">P6</strain>
    </source>
</reference>
<gene>
    <name evidence="1" type="ORF">PsorP6_006845</name>
</gene>